<proteinExistence type="inferred from homology"/>
<evidence type="ECO:0000256" key="1">
    <source>
        <dbReference type="ARBA" id="ARBA00007009"/>
    </source>
</evidence>
<dbReference type="GO" id="GO:0030418">
    <property type="term" value="P:nicotianamine biosynthetic process"/>
    <property type="evidence" value="ECO:0007669"/>
    <property type="project" value="UniProtKB-UniRule"/>
</dbReference>
<keyword evidence="2" id="KW-0808">Transferase</keyword>
<dbReference type="Pfam" id="PF03059">
    <property type="entry name" value="NAS"/>
    <property type="match status" value="1"/>
</dbReference>
<reference evidence="3 4" key="1">
    <citation type="submission" date="2021-09" db="EMBL/GenBank/DDBJ databases">
        <title>Genomic insights and catalytic innovation underlie evolution of tropane alkaloids biosynthesis.</title>
        <authorList>
            <person name="Wang Y.-J."/>
            <person name="Tian T."/>
            <person name="Huang J.-P."/>
            <person name="Huang S.-X."/>
        </authorList>
    </citation>
    <scope>NUCLEOTIDE SEQUENCE [LARGE SCALE GENOMIC DNA]</scope>
    <source>
        <strain evidence="3">KIB-2018</strain>
        <tissue evidence="3">Leaf</tissue>
    </source>
</reference>
<dbReference type="PROSITE" id="PS51142">
    <property type="entry name" value="NAS"/>
    <property type="match status" value="1"/>
</dbReference>
<comment type="catalytic activity">
    <reaction evidence="2">
        <text>3 S-adenosyl-L-methionine = nicotianamine + 3 S-methyl-5'-thioadenosine + 3 H(+)</text>
        <dbReference type="Rhea" id="RHEA:16481"/>
        <dbReference type="ChEBI" id="CHEBI:15378"/>
        <dbReference type="ChEBI" id="CHEBI:17509"/>
        <dbReference type="ChEBI" id="CHEBI:58249"/>
        <dbReference type="ChEBI" id="CHEBI:59789"/>
        <dbReference type="EC" id="2.5.1.43"/>
    </reaction>
</comment>
<sequence>MVCQKELLIEKVSEIYEKIASLENLSPSKPVNSLFTQLVLVCIPQCDLDIDKLSPRVQDIRSKLIKLCGKAEGLLESHFSTLIGSYENSLDHIRAFPYYSNYVKLSELEFSMLYDICVQVPKRVAFVGSGPLPLTSIILATNHLKTTNFHNYDIDPSANSKALHLISSYSDLSKRMFFHTADIMHVSASLKEYEVVFLAALVGMNKEEKLQVINHLAEHMATGALLLLRSAHDARAFLYPVIDPNDLRGFEVLSVFHPTDEIINSVIIARKTRRPIHLPDQGLGSTLSSYKCSLIFKA</sequence>
<protein>
    <recommendedName>
        <fullName evidence="2">Nicotianamine synthase</fullName>
        <ecNumber evidence="2">2.5.1.43</ecNumber>
    </recommendedName>
</protein>
<dbReference type="InterPro" id="IPR004298">
    <property type="entry name" value="Nicotian_synth"/>
</dbReference>
<dbReference type="EC" id="2.5.1.43" evidence="2"/>
<dbReference type="PANTHER" id="PTHR32266:SF17">
    <property type="entry name" value="NICOTIANAMINE SYNTHASE"/>
    <property type="match status" value="1"/>
</dbReference>
<evidence type="ECO:0000256" key="2">
    <source>
        <dbReference type="RuleBase" id="RU368095"/>
    </source>
</evidence>
<keyword evidence="2" id="KW-0949">S-adenosyl-L-methionine</keyword>
<dbReference type="InterPro" id="IPR029063">
    <property type="entry name" value="SAM-dependent_MTases_sf"/>
</dbReference>
<dbReference type="Gene3D" id="3.40.50.150">
    <property type="entry name" value="Vaccinia Virus protein VP39"/>
    <property type="match status" value="1"/>
</dbReference>
<evidence type="ECO:0000313" key="4">
    <source>
        <dbReference type="Proteomes" id="UP001159364"/>
    </source>
</evidence>
<comment type="similarity">
    <text evidence="1 2">Belongs to the nicotianamine synthase (NAS)-like family.</text>
</comment>
<dbReference type="Proteomes" id="UP001159364">
    <property type="component" value="Linkage Group LG04"/>
</dbReference>
<keyword evidence="4" id="KW-1185">Reference proteome</keyword>
<dbReference type="PANTHER" id="PTHR32266">
    <property type="entry name" value="NICOTIANAMINE SYNTHASE 3"/>
    <property type="match status" value="1"/>
</dbReference>
<comment type="caution">
    <text evidence="3">The sequence shown here is derived from an EMBL/GenBank/DDBJ whole genome shotgun (WGS) entry which is preliminary data.</text>
</comment>
<comment type="function">
    <text evidence="2">Synthesizes nicotianamine, a polyamine which serves as a sensor for the physiological iron status within the plant, and/or might be involved in the transport of iron.</text>
</comment>
<accession>A0AAV8TKG4</accession>
<gene>
    <name evidence="3" type="ORF">K2173_017371</name>
</gene>
<evidence type="ECO:0000313" key="3">
    <source>
        <dbReference type="EMBL" id="KAJ8767327.1"/>
    </source>
</evidence>
<dbReference type="AlphaFoldDB" id="A0AAV8TKG4"/>
<dbReference type="EMBL" id="JAIWQS010000004">
    <property type="protein sequence ID" value="KAJ8767327.1"/>
    <property type="molecule type" value="Genomic_DNA"/>
</dbReference>
<organism evidence="3 4">
    <name type="scientific">Erythroxylum novogranatense</name>
    <dbReference type="NCBI Taxonomy" id="1862640"/>
    <lineage>
        <taxon>Eukaryota</taxon>
        <taxon>Viridiplantae</taxon>
        <taxon>Streptophyta</taxon>
        <taxon>Embryophyta</taxon>
        <taxon>Tracheophyta</taxon>
        <taxon>Spermatophyta</taxon>
        <taxon>Magnoliopsida</taxon>
        <taxon>eudicotyledons</taxon>
        <taxon>Gunneridae</taxon>
        <taxon>Pentapetalae</taxon>
        <taxon>rosids</taxon>
        <taxon>fabids</taxon>
        <taxon>Malpighiales</taxon>
        <taxon>Erythroxylaceae</taxon>
        <taxon>Erythroxylum</taxon>
    </lineage>
</organism>
<name>A0AAV8TKG4_9ROSI</name>
<dbReference type="GO" id="GO:0030410">
    <property type="term" value="F:nicotianamine synthase activity"/>
    <property type="evidence" value="ECO:0007669"/>
    <property type="project" value="UniProtKB-UniRule"/>
</dbReference>